<dbReference type="PANTHER" id="PTHR42909:SF1">
    <property type="entry name" value="CARBOHYDRATE KINASE PFKB DOMAIN-CONTAINING PROTEIN"/>
    <property type="match status" value="1"/>
</dbReference>
<evidence type="ECO:0000259" key="6">
    <source>
        <dbReference type="Pfam" id="PF00294"/>
    </source>
</evidence>
<dbReference type="EMBL" id="GEDC01026456">
    <property type="protein sequence ID" value="JAS10842.1"/>
    <property type="molecule type" value="Transcribed_RNA"/>
</dbReference>
<keyword evidence="5" id="KW-0326">Glycosidase</keyword>
<dbReference type="InterPro" id="IPR022830">
    <property type="entry name" value="Indigdn_synthA-like"/>
</dbReference>
<dbReference type="EMBL" id="GEDC01017076">
    <property type="protein sequence ID" value="JAS20222.1"/>
    <property type="molecule type" value="Transcribed_RNA"/>
</dbReference>
<reference evidence="8" key="1">
    <citation type="submission" date="2015-12" db="EMBL/GenBank/DDBJ databases">
        <title>De novo transcriptome assembly of four potential Pierce s Disease insect vectors from Arizona vineyards.</title>
        <authorList>
            <person name="Tassone E.E."/>
        </authorList>
    </citation>
    <scope>NUCLEOTIDE SEQUENCE</scope>
</reference>
<dbReference type="Gene3D" id="3.40.1190.20">
    <property type="match status" value="1"/>
</dbReference>
<sequence length="672" mass="72648">MALRRLHMVAKGIHISPNIKNAVQENQPVVALESTIITHGMPYPHNYKTAIAVEDIVWQNGGVPATIGILNGVLKVGLSNTDIAELSQFSSDKVKTSRRDLPYVASKMISGGTTVSATIIAANFAGIKVFVTGGIGGVHREGEHSLDISADLTELGRNRITVVCGGVKSILDIGRTMEYLETQGVCVVTFGTTRRFPAFYTRESGHYAPYYVDSVSEAAKLMQSLEDLRLDSGLLIAVPIPKSEELIDHKTMEENITTAIRLAKENSIKGKELTPFILSQVASLTKGLSLQTNIALIKNNAKIGTQIAAKFCKNRTQNKVQYTTEFINYKTKISSPIVFGGSIVDSVISILDTFKVDGCTLQGRIKQHGGGVGRNLADALGKLNMKPKLVSAVGDDLSGKFLLTETLEHVDCQGVMRNKEKATARYTALIDNKGDFLMGIGDMDIHDSIVPGYVEHFLTDCPMVLFDGNIPLKSIQLILEFCQDKKIPVMFEPTDVAKAAVPFQTDLWKTLNIISPNLKELMTIASFLGYPVNDSLHENNLNAVLQEVVRLSVPLAVHIQTVLVTLGPLGIVVVGRQTPEDDISARYYSANLVDNVVSASGAGDCVAAGIICGKLSGLKEPQCIGIGLAAATDSLKAMAAVPKEFKTSPEPVKYSDINVTLPNLIRSFNKVR</sequence>
<evidence type="ECO:0000256" key="1">
    <source>
        <dbReference type="ARBA" id="ARBA00022723"/>
    </source>
</evidence>
<evidence type="ECO:0000256" key="5">
    <source>
        <dbReference type="ARBA" id="ARBA00023295"/>
    </source>
</evidence>
<evidence type="ECO:0000313" key="8">
    <source>
        <dbReference type="EMBL" id="JAS20222.1"/>
    </source>
</evidence>
<dbReference type="SUPFAM" id="SSF53613">
    <property type="entry name" value="Ribokinase-like"/>
    <property type="match status" value="1"/>
</dbReference>
<dbReference type="AlphaFoldDB" id="A0A1B6D3E9"/>
<proteinExistence type="inferred from homology"/>
<dbReference type="Gene3D" id="3.40.1790.10">
    <property type="entry name" value="Indigoidine synthase domain"/>
    <property type="match status" value="1"/>
</dbReference>
<name>A0A1B6D3E9_9HEMI</name>
<evidence type="ECO:0000313" key="7">
    <source>
        <dbReference type="EMBL" id="JAS10842.1"/>
    </source>
</evidence>
<dbReference type="GO" id="GO:0004730">
    <property type="term" value="F:pseudouridylate synthase activity"/>
    <property type="evidence" value="ECO:0007669"/>
    <property type="project" value="InterPro"/>
</dbReference>
<evidence type="ECO:0000256" key="3">
    <source>
        <dbReference type="ARBA" id="ARBA00023211"/>
    </source>
</evidence>
<dbReference type="InterPro" id="IPR011611">
    <property type="entry name" value="PfkB_dom"/>
</dbReference>
<dbReference type="SUPFAM" id="SSF110581">
    <property type="entry name" value="Indigoidine synthase A-like"/>
    <property type="match status" value="1"/>
</dbReference>
<dbReference type="CDD" id="cd01941">
    <property type="entry name" value="YeiC_kinase_like"/>
    <property type="match status" value="1"/>
</dbReference>
<protein>
    <recommendedName>
        <fullName evidence="6">Carbohydrate kinase PfkB domain-containing protein</fullName>
    </recommendedName>
</protein>
<evidence type="ECO:0000256" key="4">
    <source>
        <dbReference type="ARBA" id="ARBA00023239"/>
    </source>
</evidence>
<dbReference type="InterPro" id="IPR007342">
    <property type="entry name" value="PsuG"/>
</dbReference>
<keyword evidence="4" id="KW-0456">Lyase</keyword>
<gene>
    <name evidence="7" type="ORF">g.27866</name>
    <name evidence="8" type="ORF">g.27868</name>
</gene>
<dbReference type="GO" id="GO:0006796">
    <property type="term" value="P:phosphate-containing compound metabolic process"/>
    <property type="evidence" value="ECO:0007669"/>
    <property type="project" value="UniProtKB-ARBA"/>
</dbReference>
<keyword evidence="2" id="KW-0378">Hydrolase</keyword>
<dbReference type="HAMAP" id="MF_01876">
    <property type="entry name" value="PsiMP_glycosidase"/>
    <property type="match status" value="1"/>
</dbReference>
<dbReference type="GO" id="GO:0005737">
    <property type="term" value="C:cytoplasm"/>
    <property type="evidence" value="ECO:0007669"/>
    <property type="project" value="TreeGrafter"/>
</dbReference>
<dbReference type="Pfam" id="PF04227">
    <property type="entry name" value="Indigoidine_A"/>
    <property type="match status" value="1"/>
</dbReference>
<accession>A0A1B6D3E9</accession>
<dbReference type="GO" id="GO:0016798">
    <property type="term" value="F:hydrolase activity, acting on glycosyl bonds"/>
    <property type="evidence" value="ECO:0007669"/>
    <property type="project" value="UniProtKB-KW"/>
</dbReference>
<keyword evidence="1" id="KW-0479">Metal-binding</keyword>
<dbReference type="Pfam" id="PF00294">
    <property type="entry name" value="PfkB"/>
    <property type="match status" value="1"/>
</dbReference>
<dbReference type="InterPro" id="IPR029056">
    <property type="entry name" value="Ribokinase-like"/>
</dbReference>
<dbReference type="GO" id="GO:0046872">
    <property type="term" value="F:metal ion binding"/>
    <property type="evidence" value="ECO:0007669"/>
    <property type="project" value="UniProtKB-KW"/>
</dbReference>
<organism evidence="8">
    <name type="scientific">Clastoptera arizonana</name>
    <name type="common">Arizona spittle bug</name>
    <dbReference type="NCBI Taxonomy" id="38151"/>
    <lineage>
        <taxon>Eukaryota</taxon>
        <taxon>Metazoa</taxon>
        <taxon>Ecdysozoa</taxon>
        <taxon>Arthropoda</taxon>
        <taxon>Hexapoda</taxon>
        <taxon>Insecta</taxon>
        <taxon>Pterygota</taxon>
        <taxon>Neoptera</taxon>
        <taxon>Paraneoptera</taxon>
        <taxon>Hemiptera</taxon>
        <taxon>Auchenorrhyncha</taxon>
        <taxon>Cercopoidea</taxon>
        <taxon>Clastopteridae</taxon>
        <taxon>Clastoptera</taxon>
    </lineage>
</organism>
<evidence type="ECO:0000256" key="2">
    <source>
        <dbReference type="ARBA" id="ARBA00022801"/>
    </source>
</evidence>
<feature type="domain" description="Carbohydrate kinase PfkB" evidence="6">
    <location>
        <begin position="358"/>
        <end position="632"/>
    </location>
</feature>
<keyword evidence="3" id="KW-0464">Manganese</keyword>
<dbReference type="PANTHER" id="PTHR42909">
    <property type="entry name" value="ZGC:136858"/>
    <property type="match status" value="1"/>
</dbReference>